<reference evidence="2" key="1">
    <citation type="submission" date="2020-07" db="EMBL/GenBank/DDBJ databases">
        <title>Metabolic diversity and evolutionary history of the archaeal phylum ###Micrarchaeota### uncovered from a freshwater lake metagenome.</title>
        <authorList>
            <person name="Kadnikov V.V."/>
            <person name="Savvichev A.S."/>
            <person name="Mardanov A.V."/>
            <person name="Beletsky A.V."/>
            <person name="Chupakov A.V."/>
            <person name="Kokryatskaya N.M."/>
            <person name="Pimenov N.V."/>
            <person name="Ravin N.V."/>
        </authorList>
    </citation>
    <scope>NUCLEOTIDE SEQUENCE [LARGE SCALE GENOMIC DNA]</scope>
</reference>
<dbReference type="KEGG" id="flt:Sv326_0679"/>
<proteinExistence type="predicted"/>
<dbReference type="Proteomes" id="UP000510821">
    <property type="component" value="Chromosome"/>
</dbReference>
<dbReference type="AlphaFoldDB" id="A0A7D5XI50"/>
<evidence type="ECO:0008006" key="3">
    <source>
        <dbReference type="Google" id="ProtNLM"/>
    </source>
</evidence>
<gene>
    <name evidence="1" type="ORF">Sv326_0679</name>
</gene>
<protein>
    <recommendedName>
        <fullName evidence="3">N-acetyltransferase domain-containing protein</fullName>
    </recommendedName>
</protein>
<organism evidence="1 2">
    <name type="scientific">Fermentimicrarchaeum limneticum</name>
    <dbReference type="NCBI Taxonomy" id="2795018"/>
    <lineage>
        <taxon>Archaea</taxon>
        <taxon>Candidatus Micrarchaeota</taxon>
        <taxon>Candidatus Fermentimicrarchaeales</taxon>
        <taxon>Candidatus Fermentimicrarchaeaceae</taxon>
        <taxon>Candidatus Fermentimicrarchaeum</taxon>
    </lineage>
</organism>
<dbReference type="EMBL" id="CP058998">
    <property type="protein sequence ID" value="QLJ52854.1"/>
    <property type="molecule type" value="Genomic_DNA"/>
</dbReference>
<sequence>MKVLFDTNILIYLEDFSEIPVDLQELLKIFKKNGVSTYAHPSSMIDIENDKDEERKKVMLSKFNSYPCIENAPKPDAAFINFIGTPKSSNDRVDSEILYALYRNCVDFLLTEDKEIIKLASKVKLKDRVFTIESALGYFENLYEKKYPKHPQIRKELVYSLDIADHFFDSLKNEYPEFTEWFKKISREQRPCYVYRENGGIKALLILKVEDGSIETNQGLVPANKRLKICTFKVERFGLKMGELLLKISFEFCIKNNIDEAYLTHFTDGEDYLTDLIADFGFRKVGKNKRGEEVYLKKFICDDANLTPLQISKTYYPSYKDSKGIRKFIIPILPKFHDRLFPDYAGRKQSRITDFGDMTEFSIPGNTIKKAYLSHSPIRKIREGDIVIFYRSQDKQLTALGVVENAIATSKIEDIIIAIEKRSVYSMKDLEEMAKKPVLCILFMHHFYLENPINYKNLKKESIISSGPQSIIEISPEKYTKIKELGGLDERFIVD</sequence>
<name>A0A7D5XI50_FERL1</name>
<evidence type="ECO:0000313" key="2">
    <source>
        <dbReference type="Proteomes" id="UP000510821"/>
    </source>
</evidence>
<accession>A0A7D5XI50</accession>
<evidence type="ECO:0000313" key="1">
    <source>
        <dbReference type="EMBL" id="QLJ52854.1"/>
    </source>
</evidence>